<comment type="subcellular location">
    <subcellularLocation>
        <location evidence="1">Cell membrane</location>
        <topology evidence="1">Multi-pass membrane protein</topology>
    </subcellularLocation>
</comment>
<dbReference type="InterPro" id="IPR000060">
    <property type="entry name" value="BCCT_transptr"/>
</dbReference>
<feature type="transmembrane region" description="Helical" evidence="7">
    <location>
        <begin position="132"/>
        <end position="152"/>
    </location>
</feature>
<feature type="transmembrane region" description="Helical" evidence="7">
    <location>
        <begin position="106"/>
        <end position="126"/>
    </location>
</feature>
<evidence type="ECO:0000256" key="3">
    <source>
        <dbReference type="ARBA" id="ARBA00022475"/>
    </source>
</evidence>
<evidence type="ECO:0000256" key="6">
    <source>
        <dbReference type="ARBA" id="ARBA00023136"/>
    </source>
</evidence>
<gene>
    <name evidence="8" type="ORF">IAD12_03550</name>
</gene>
<dbReference type="PANTHER" id="PTHR30047">
    <property type="entry name" value="HIGH-AFFINITY CHOLINE TRANSPORT PROTEIN-RELATED"/>
    <property type="match status" value="1"/>
</dbReference>
<evidence type="ECO:0000256" key="5">
    <source>
        <dbReference type="ARBA" id="ARBA00022989"/>
    </source>
</evidence>
<keyword evidence="5 7" id="KW-1133">Transmembrane helix</keyword>
<keyword evidence="6 7" id="KW-0472">Membrane</keyword>
<dbReference type="PANTHER" id="PTHR30047:SF12">
    <property type="entry name" value="BCCT-FAMILY TRANSPORTER"/>
    <property type="match status" value="1"/>
</dbReference>
<accession>A0A9D1HC45</accession>
<feature type="transmembrane region" description="Helical" evidence="7">
    <location>
        <begin position="7"/>
        <end position="25"/>
    </location>
</feature>
<sequence>KEIIINMLCSGSMGLILFFGIVGGYEQSLRIDGILDVPGMLANGEAESIAVSVINTLPFSKIALILYLFVIVLFLATTLDACAFTLSSTVSKKLRPDEEPNKGLKFAWCLILILLPIAVTYAGTNIDTIKSIVLATGLPLVVLLFIVYFGFLKTMRKDYRGKTKLDIIKESKLEK</sequence>
<proteinExistence type="predicted"/>
<feature type="transmembrane region" description="Helical" evidence="7">
    <location>
        <begin position="62"/>
        <end position="86"/>
    </location>
</feature>
<name>A0A9D1HC45_9FIRM</name>
<evidence type="ECO:0000313" key="9">
    <source>
        <dbReference type="Proteomes" id="UP000824159"/>
    </source>
</evidence>
<evidence type="ECO:0000256" key="2">
    <source>
        <dbReference type="ARBA" id="ARBA00022448"/>
    </source>
</evidence>
<evidence type="ECO:0000256" key="1">
    <source>
        <dbReference type="ARBA" id="ARBA00004651"/>
    </source>
</evidence>
<keyword evidence="2" id="KW-0813">Transport</keyword>
<reference evidence="8" key="2">
    <citation type="journal article" date="2021" name="PeerJ">
        <title>Extensive microbial diversity within the chicken gut microbiome revealed by metagenomics and culture.</title>
        <authorList>
            <person name="Gilroy R."/>
            <person name="Ravi A."/>
            <person name="Getino M."/>
            <person name="Pursley I."/>
            <person name="Horton D.L."/>
            <person name="Alikhan N.F."/>
            <person name="Baker D."/>
            <person name="Gharbi K."/>
            <person name="Hall N."/>
            <person name="Watson M."/>
            <person name="Adriaenssens E.M."/>
            <person name="Foster-Nyarko E."/>
            <person name="Jarju S."/>
            <person name="Secka A."/>
            <person name="Antonio M."/>
            <person name="Oren A."/>
            <person name="Chaudhuri R.R."/>
            <person name="La Ragione R."/>
            <person name="Hildebrand F."/>
            <person name="Pallen M.J."/>
        </authorList>
    </citation>
    <scope>NUCLEOTIDE SEQUENCE</scope>
    <source>
        <strain evidence="8">CHK176-22527</strain>
    </source>
</reference>
<dbReference type="EMBL" id="DVLX01000036">
    <property type="protein sequence ID" value="HIT99311.1"/>
    <property type="molecule type" value="Genomic_DNA"/>
</dbReference>
<keyword evidence="3" id="KW-1003">Cell membrane</keyword>
<dbReference type="GO" id="GO:0022857">
    <property type="term" value="F:transmembrane transporter activity"/>
    <property type="evidence" value="ECO:0007669"/>
    <property type="project" value="InterPro"/>
</dbReference>
<evidence type="ECO:0000313" key="8">
    <source>
        <dbReference type="EMBL" id="HIT99311.1"/>
    </source>
</evidence>
<reference evidence="8" key="1">
    <citation type="submission" date="2020-10" db="EMBL/GenBank/DDBJ databases">
        <authorList>
            <person name="Gilroy R."/>
        </authorList>
    </citation>
    <scope>NUCLEOTIDE SEQUENCE</scope>
    <source>
        <strain evidence="8">CHK176-22527</strain>
    </source>
</reference>
<dbReference type="GO" id="GO:0005886">
    <property type="term" value="C:plasma membrane"/>
    <property type="evidence" value="ECO:0007669"/>
    <property type="project" value="UniProtKB-SubCell"/>
</dbReference>
<dbReference type="Pfam" id="PF02028">
    <property type="entry name" value="BCCT"/>
    <property type="match status" value="1"/>
</dbReference>
<dbReference type="AlphaFoldDB" id="A0A9D1HC45"/>
<dbReference type="Proteomes" id="UP000824159">
    <property type="component" value="Unassembled WGS sequence"/>
</dbReference>
<feature type="non-terminal residue" evidence="8">
    <location>
        <position position="1"/>
    </location>
</feature>
<evidence type="ECO:0000256" key="4">
    <source>
        <dbReference type="ARBA" id="ARBA00022692"/>
    </source>
</evidence>
<protein>
    <submittedName>
        <fullName evidence="8">BCCT family transporter</fullName>
    </submittedName>
</protein>
<comment type="caution">
    <text evidence="8">The sequence shown here is derived from an EMBL/GenBank/DDBJ whole genome shotgun (WGS) entry which is preliminary data.</text>
</comment>
<keyword evidence="4 7" id="KW-0812">Transmembrane</keyword>
<evidence type="ECO:0000256" key="7">
    <source>
        <dbReference type="SAM" id="Phobius"/>
    </source>
</evidence>
<organism evidence="8 9">
    <name type="scientific">Candidatus Allocopromorpha excrementavium</name>
    <dbReference type="NCBI Taxonomy" id="2840741"/>
    <lineage>
        <taxon>Bacteria</taxon>
        <taxon>Bacillati</taxon>
        <taxon>Bacillota</taxon>
        <taxon>Clostridia</taxon>
        <taxon>Eubacteriales</taxon>
        <taxon>Eubacteriaceae</taxon>
        <taxon>Eubacteriaceae incertae sedis</taxon>
        <taxon>Candidatus Allocopromorpha</taxon>
    </lineage>
</organism>